<evidence type="ECO:0000313" key="6">
    <source>
        <dbReference type="Proteomes" id="UP000295814"/>
    </source>
</evidence>
<organism evidence="5 6">
    <name type="scientific">Seonamhaeicola sediminis</name>
    <dbReference type="NCBI Taxonomy" id="2528206"/>
    <lineage>
        <taxon>Bacteria</taxon>
        <taxon>Pseudomonadati</taxon>
        <taxon>Bacteroidota</taxon>
        <taxon>Flavobacteriia</taxon>
        <taxon>Flavobacteriales</taxon>
        <taxon>Flavobacteriaceae</taxon>
    </lineage>
</organism>
<evidence type="ECO:0000313" key="5">
    <source>
        <dbReference type="EMBL" id="TWO34570.1"/>
    </source>
</evidence>
<keyword evidence="1" id="KW-0732">Signal</keyword>
<dbReference type="NCBIfam" id="NF045579">
    <property type="entry name" value="rhamnoside_JR"/>
    <property type="match status" value="1"/>
</dbReference>
<dbReference type="PANTHER" id="PTHR43817:SF1">
    <property type="entry name" value="HYDROLASE, FAMILY 43, PUTATIVE (AFU_ORTHOLOGUE AFUA_3G01660)-RELATED"/>
    <property type="match status" value="1"/>
</dbReference>
<keyword evidence="6" id="KW-1185">Reference proteome</keyword>
<evidence type="ECO:0000259" key="4">
    <source>
        <dbReference type="Pfam" id="PF22666"/>
    </source>
</evidence>
<dbReference type="GO" id="GO:0004553">
    <property type="term" value="F:hydrolase activity, hydrolyzing O-glycosyl compounds"/>
    <property type="evidence" value="ECO:0007669"/>
    <property type="project" value="UniProtKB-ARBA"/>
</dbReference>
<reference evidence="5 6" key="2">
    <citation type="submission" date="2019-07" db="EMBL/GenBank/DDBJ databases">
        <title>Seonamhaeicola sp. W255 draft genome.</title>
        <authorList>
            <person name="Zhang X.-Y."/>
            <person name="Zhang R."/>
            <person name="Zhong Y.-L."/>
            <person name="Du Z.-J."/>
        </authorList>
    </citation>
    <scope>NUCLEOTIDE SEQUENCE [LARGE SCALE GENOMIC DNA]</scope>
    <source>
        <strain evidence="5 6">W255</strain>
    </source>
</reference>
<dbReference type="Pfam" id="PF00754">
    <property type="entry name" value="F5_F8_type_C"/>
    <property type="match status" value="1"/>
</dbReference>
<dbReference type="EMBL" id="SMZJ02000001">
    <property type="protein sequence ID" value="TWO34570.1"/>
    <property type="molecule type" value="Genomic_DNA"/>
</dbReference>
<evidence type="ECO:0000256" key="2">
    <source>
        <dbReference type="ARBA" id="ARBA00022801"/>
    </source>
</evidence>
<evidence type="ECO:0000256" key="1">
    <source>
        <dbReference type="ARBA" id="ARBA00022729"/>
    </source>
</evidence>
<feature type="domain" description="F5/8 type C" evidence="3">
    <location>
        <begin position="197"/>
        <end position="296"/>
    </location>
</feature>
<dbReference type="PANTHER" id="PTHR43817">
    <property type="entry name" value="GLYCOSYL HYDROLASE"/>
    <property type="match status" value="1"/>
</dbReference>
<proteinExistence type="predicted"/>
<dbReference type="SUPFAM" id="SSF49785">
    <property type="entry name" value="Galactose-binding domain-like"/>
    <property type="match status" value="2"/>
</dbReference>
<dbReference type="Gene3D" id="2.60.120.260">
    <property type="entry name" value="Galactose-binding domain-like"/>
    <property type="match status" value="2"/>
</dbReference>
<dbReference type="Proteomes" id="UP000295814">
    <property type="component" value="Unassembled WGS sequence"/>
</dbReference>
<protein>
    <submittedName>
        <fullName evidence="5">Glycoside hydrolase</fullName>
    </submittedName>
</protein>
<comment type="caution">
    <text evidence="5">The sequence shown here is derived from an EMBL/GenBank/DDBJ whole genome shotgun (WGS) entry which is preliminary data.</text>
</comment>
<name>A0A562YHL8_9FLAO</name>
<accession>A0A562YHL8</accession>
<dbReference type="RefSeq" id="WP_133354560.1">
    <property type="nucleotide sequence ID" value="NZ_SMZJ02000001.1"/>
</dbReference>
<dbReference type="OrthoDB" id="9761519at2"/>
<dbReference type="InterPro" id="IPR008979">
    <property type="entry name" value="Galactose-bd-like_sf"/>
</dbReference>
<sequence length="1122" mass="128546">MKINNKIIFFLFFTLLMYGLNSCKEEVKAYHLSEEIFKNPTDEYKPKTWYFIMNQNMTKEGFTKDLEAIAEVGIGGILVFNVTYGLPKGDVEFNSEKHREILAHAAKECERLGLSFGIHNSDGWTASGGPWVKPEQAMKIVVHSEKIIEGGNNINIQLPKPPSRHGYYEEIAVLAYPTMASEYEDATVLPSITASDPNFNIEIATDKHIDKFSNLNPTNSEKAWIQYDFKKPFTIRTLELLANQYKVNIRLLKSDDGEHFTAVYTSKLARIGKHEGHIHSRIKPITSRFFRIEVDKPLGIYNINLLSTDCPDNMIGLKSYRRLHGNSGKADPSMVIDKQKMINLTKKVDKNGRLTTNLPNGKWTILRFGFTASGATNVPASKKGTGLEVDKLSKAALKVHYDAYVGKVTEQAKAVAPNATQYAEIDSYEVGPQNWTNNLDSIFRQTYEYDIIPFLPVYAGKFVESGVDIDAVFWDMRKLLNETMVKNYYDYFTELCHKDGLISYIEPYGPNGFTNDMDVARNADVAMGEFWVGRPWDFTQAAISTAHIYGKNIIASESFTSTDYNWSVHPALIKTIGDYNWSKGFNQFIFHRFTHQSNTHVKPGMSMHLIGTHIDRTQTWWNNAGKAWFKYLSRGQYMLRQGIPVRDFLVFTGETAPIQVKYNKNLVPKGFSYDCVNADVIQNRLSAVEGKLKTPEGIEYKALVLPKQEVMTLETLRSITKLAKQGVIIIGKKPSQIAGYLNTKDEVLEFEALVRQTWQLPNCYDTFQWDNIFRKHNIQKDVIVEGIPDFKFNHRRKNKTDIYFIYNEHKKKGKLFHSSFLVDGKVPEIWYPSTGKIVKIAEYKHENGRTIVPIYLEPQESAFMVFRQASNNNPLIEYNPDKKDAYPLFVYNNGLKNIKAIVDKNQTLEYTEKGKKQKTLKITDIDPPFVIDGTWNLSFRKEDGYETRLKIDSLFDWRTHPLEQIKHYSGTAIYKKTFTVNDDFISEDKTYTLNLGQVHVVAKVTLNGADLGVKWIEPFVVDITKHLKAGNNELIIELTNQWGNRLIGDEKLPNQTGYELRDRRIDDTMPEWFRKNLPMPEGPRTTFAAYTFYKANDTLFPSGLLGPVKIEVLKNIDLNLNK</sequence>
<dbReference type="Pfam" id="PF17132">
    <property type="entry name" value="Glyco_hydro_106"/>
    <property type="match status" value="1"/>
</dbReference>
<keyword evidence="2 5" id="KW-0378">Hydrolase</keyword>
<dbReference type="Pfam" id="PF22666">
    <property type="entry name" value="Glyco_hydro_2_N2"/>
    <property type="match status" value="1"/>
</dbReference>
<evidence type="ECO:0000259" key="3">
    <source>
        <dbReference type="Pfam" id="PF00754"/>
    </source>
</evidence>
<dbReference type="InterPro" id="IPR000421">
    <property type="entry name" value="FA58C"/>
</dbReference>
<gene>
    <name evidence="5" type="ORF">E1J38_001570</name>
</gene>
<dbReference type="InterPro" id="IPR054593">
    <property type="entry name" value="Beta-mannosidase-like_N2"/>
</dbReference>
<dbReference type="AlphaFoldDB" id="A0A562YHL8"/>
<reference evidence="5 6" key="1">
    <citation type="submission" date="2019-03" db="EMBL/GenBank/DDBJ databases">
        <authorList>
            <person name="Zhong Y.L."/>
        </authorList>
    </citation>
    <scope>NUCLEOTIDE SEQUENCE [LARGE SCALE GENOMIC DNA]</scope>
    <source>
        <strain evidence="5 6">W255</strain>
    </source>
</reference>
<feature type="domain" description="Beta-mannosidase-like galactose-binding" evidence="4">
    <location>
        <begin position="971"/>
        <end position="1053"/>
    </location>
</feature>